<feature type="region of interest" description="Disordered" evidence="1">
    <location>
        <begin position="173"/>
        <end position="192"/>
    </location>
</feature>
<dbReference type="Proteomes" id="UP000727993">
    <property type="component" value="Unassembled WGS sequence"/>
</dbReference>
<dbReference type="InterPro" id="IPR036388">
    <property type="entry name" value="WH-like_DNA-bd_sf"/>
</dbReference>
<name>A0A936ND73_9ACTN</name>
<protein>
    <submittedName>
        <fullName evidence="2">Uncharacterized protein</fullName>
    </submittedName>
</protein>
<comment type="caution">
    <text evidence="2">The sequence shown here is derived from an EMBL/GenBank/DDBJ whole genome shotgun (WGS) entry which is preliminary data.</text>
</comment>
<dbReference type="Gene3D" id="1.10.10.10">
    <property type="entry name" value="Winged helix-like DNA-binding domain superfamily/Winged helix DNA-binding domain"/>
    <property type="match status" value="1"/>
</dbReference>
<evidence type="ECO:0000313" key="2">
    <source>
        <dbReference type="EMBL" id="MBK9297820.1"/>
    </source>
</evidence>
<sequence length="192" mass="20755">MAPKKLNSESSNPEDVVRRYLNYLGDPSSVIDHDRVNEIQEQLSSTDDQIERLRLESELDRAQSTDGEAIAQSFISVAKAFADSEHITAGAFRRQGVPSEVLSLAGFDVRAAKSTKAPTVRSQRVNAATVSTHVLGRSGEWTYNDIESTTGASIGTVRKVVDELVASNKVKSLGADPNHASRGRAPNLFTTA</sequence>
<organism evidence="2 3">
    <name type="scientific">Candidatus Neomicrothrix subdominans</name>
    <dbReference type="NCBI Taxonomy" id="2954438"/>
    <lineage>
        <taxon>Bacteria</taxon>
        <taxon>Bacillati</taxon>
        <taxon>Actinomycetota</taxon>
        <taxon>Acidimicrobiia</taxon>
        <taxon>Acidimicrobiales</taxon>
        <taxon>Microthrixaceae</taxon>
        <taxon>Candidatus Neomicrothrix</taxon>
    </lineage>
</organism>
<evidence type="ECO:0000313" key="3">
    <source>
        <dbReference type="Proteomes" id="UP000727993"/>
    </source>
</evidence>
<accession>A0A936ND73</accession>
<proteinExistence type="predicted"/>
<dbReference type="AlphaFoldDB" id="A0A936ND73"/>
<gene>
    <name evidence="2" type="ORF">IPN02_13510</name>
</gene>
<dbReference type="EMBL" id="JADJZA010000007">
    <property type="protein sequence ID" value="MBK9297820.1"/>
    <property type="molecule type" value="Genomic_DNA"/>
</dbReference>
<evidence type="ECO:0000256" key="1">
    <source>
        <dbReference type="SAM" id="MobiDB-lite"/>
    </source>
</evidence>
<reference evidence="2 3" key="1">
    <citation type="submission" date="2020-10" db="EMBL/GenBank/DDBJ databases">
        <title>Connecting structure to function with the recovery of over 1000 high-quality activated sludge metagenome-assembled genomes encoding full-length rRNA genes using long-read sequencing.</title>
        <authorList>
            <person name="Singleton C.M."/>
            <person name="Petriglieri F."/>
            <person name="Kristensen J.M."/>
            <person name="Kirkegaard R.H."/>
            <person name="Michaelsen T.Y."/>
            <person name="Andersen M.H."/>
            <person name="Karst S.M."/>
            <person name="Dueholm M.S."/>
            <person name="Nielsen P.H."/>
            <person name="Albertsen M."/>
        </authorList>
    </citation>
    <scope>NUCLEOTIDE SEQUENCE [LARGE SCALE GENOMIC DNA]</scope>
    <source>
        <strain evidence="2">Lyne_18-Q3-R50-59_MAXAC.006</strain>
    </source>
</reference>